<proteinExistence type="predicted"/>
<accession>A0A7C8ZR43</accession>
<protein>
    <submittedName>
        <fullName evidence="2">Uncharacterized protein</fullName>
    </submittedName>
</protein>
<reference evidence="2" key="2">
    <citation type="submission" date="2020-07" db="EMBL/GenBank/DDBJ databases">
        <authorList>
            <person name="Vera ALvarez R."/>
            <person name="Arias-Moreno D.M."/>
            <person name="Jimenez-Jacinto V."/>
            <person name="Jimenez-Bremont J.F."/>
            <person name="Swaminathan K."/>
            <person name="Moose S.P."/>
            <person name="Guerrero-Gonzalez M.L."/>
            <person name="Marino-Ramirez L."/>
            <person name="Landsman D."/>
            <person name="Rodriguez-Kessler M."/>
            <person name="Delgado-Sanchez P."/>
        </authorList>
    </citation>
    <scope>NUCLEOTIDE SEQUENCE</scope>
    <source>
        <tissue evidence="2">Cladode</tissue>
    </source>
</reference>
<feature type="transmembrane region" description="Helical" evidence="1">
    <location>
        <begin position="20"/>
        <end position="44"/>
    </location>
</feature>
<reference evidence="2" key="1">
    <citation type="journal article" date="2013" name="J. Plant Res.">
        <title>Effect of fungi and light on seed germination of three Opuntia species from semiarid lands of central Mexico.</title>
        <authorList>
            <person name="Delgado-Sanchez P."/>
            <person name="Jimenez-Bremont J.F."/>
            <person name="Guerrero-Gonzalez Mde L."/>
            <person name="Flores J."/>
        </authorList>
    </citation>
    <scope>NUCLEOTIDE SEQUENCE</scope>
    <source>
        <tissue evidence="2">Cladode</tissue>
    </source>
</reference>
<dbReference type="EMBL" id="GISG01161305">
    <property type="protein sequence ID" value="MBA4649639.1"/>
    <property type="molecule type" value="Transcribed_RNA"/>
</dbReference>
<dbReference type="AlphaFoldDB" id="A0A7C8ZR43"/>
<evidence type="ECO:0000313" key="2">
    <source>
        <dbReference type="EMBL" id="MBA4649639.1"/>
    </source>
</evidence>
<evidence type="ECO:0000256" key="1">
    <source>
        <dbReference type="SAM" id="Phobius"/>
    </source>
</evidence>
<keyword evidence="1" id="KW-0812">Transmembrane</keyword>
<keyword evidence="1" id="KW-1133">Transmembrane helix</keyword>
<keyword evidence="1" id="KW-0472">Membrane</keyword>
<name>A0A7C8ZR43_OPUST</name>
<organism evidence="2">
    <name type="scientific">Opuntia streptacantha</name>
    <name type="common">Prickly pear cactus</name>
    <name type="synonym">Opuntia cardona</name>
    <dbReference type="NCBI Taxonomy" id="393608"/>
    <lineage>
        <taxon>Eukaryota</taxon>
        <taxon>Viridiplantae</taxon>
        <taxon>Streptophyta</taxon>
        <taxon>Embryophyta</taxon>
        <taxon>Tracheophyta</taxon>
        <taxon>Spermatophyta</taxon>
        <taxon>Magnoliopsida</taxon>
        <taxon>eudicotyledons</taxon>
        <taxon>Gunneridae</taxon>
        <taxon>Pentapetalae</taxon>
        <taxon>Caryophyllales</taxon>
        <taxon>Cactineae</taxon>
        <taxon>Cactaceae</taxon>
        <taxon>Opuntioideae</taxon>
        <taxon>Opuntia</taxon>
    </lineage>
</organism>
<sequence>MTINPHGLRTNTSTHSMYRYLWYHFFTHCLNHLFLSLLLFFLLIQHLHQEQLFPFTATLMPLLERLVTVVTQSLCYLLSPLSNGYISGRFLPTNIRNIRFRCKVRGGW</sequence>